<dbReference type="AlphaFoldDB" id="A0A1Q8VQT7"/>
<organism evidence="3 4">
    <name type="scientific">Actinomyces oris</name>
    <dbReference type="NCBI Taxonomy" id="544580"/>
    <lineage>
        <taxon>Bacteria</taxon>
        <taxon>Bacillati</taxon>
        <taxon>Actinomycetota</taxon>
        <taxon>Actinomycetes</taxon>
        <taxon>Actinomycetales</taxon>
        <taxon>Actinomycetaceae</taxon>
        <taxon>Actinomyces</taxon>
    </lineage>
</organism>
<evidence type="ECO:0000259" key="2">
    <source>
        <dbReference type="Pfam" id="PF17173"/>
    </source>
</evidence>
<dbReference type="RefSeq" id="WP_075417449.1">
    <property type="nucleotide sequence ID" value="NZ_MSKL01000007.1"/>
</dbReference>
<gene>
    <name evidence="3" type="ORF">BKH28_03195</name>
</gene>
<reference evidence="3 4" key="1">
    <citation type="submission" date="2016-12" db="EMBL/GenBank/DDBJ databases">
        <title>Genomic comparison of strains in the 'Actinomyces naeslundii' group.</title>
        <authorList>
            <person name="Mughal S.R."/>
            <person name="Do T."/>
            <person name="Gilbert S.C."/>
            <person name="Witherden E.A."/>
            <person name="Didelot X."/>
            <person name="Beighton D."/>
        </authorList>
    </citation>
    <scope>NUCLEOTIDE SEQUENCE [LARGE SCALE GENOMIC DNA]</scope>
    <source>
        <strain evidence="3 4">P6N</strain>
    </source>
</reference>
<feature type="domain" description="DUF5129" evidence="2">
    <location>
        <begin position="59"/>
        <end position="246"/>
    </location>
</feature>
<dbReference type="Proteomes" id="UP000186394">
    <property type="component" value="Unassembled WGS sequence"/>
</dbReference>
<keyword evidence="1" id="KW-1133">Transmembrane helix</keyword>
<dbReference type="EMBL" id="MSKL01000007">
    <property type="protein sequence ID" value="OLO50454.1"/>
    <property type="molecule type" value="Genomic_DNA"/>
</dbReference>
<keyword evidence="1" id="KW-0472">Membrane</keyword>
<feature type="transmembrane region" description="Helical" evidence="1">
    <location>
        <begin position="44"/>
        <end position="65"/>
    </location>
</feature>
<name>A0A1Q8VQT7_9ACTO</name>
<keyword evidence="1" id="KW-0812">Transmembrane</keyword>
<evidence type="ECO:0000313" key="3">
    <source>
        <dbReference type="EMBL" id="OLO50454.1"/>
    </source>
</evidence>
<feature type="transmembrane region" description="Helical" evidence="1">
    <location>
        <begin position="18"/>
        <end position="38"/>
    </location>
</feature>
<sequence length="333" mass="36584">MPPTHLPLVVRLGGIRSLLAFCVIMTVGLAVVLSPVVVAVWEPFLAAVMLLPALMGAGGIAYYLWRGLSARRMAREARRAYSRVTYDYEATELQARLVPEGEVRGARVMADYRWLRDEYENLTRSWQDLGSPRGAQWFELGMLGRVTELERRSAALDSTEDVIVGRAAFLTLSSRWERIWHDEQRPVLEDLGLLLDLCQWIDSCAFTPGGTVEARELVRAHHQRLSEMTAELSAGLLQPSAALDELAWIAADVRRATNALGWTAAAGVDSPLGPPDLDVQHWVNASEWLDVVEPGGDAGSLYDADAYAVAGARIGPHAPLRRGFLGDGTFPGR</sequence>
<dbReference type="OrthoDB" id="3249697at2"/>
<dbReference type="Pfam" id="PF17173">
    <property type="entry name" value="DUF5129"/>
    <property type="match status" value="1"/>
</dbReference>
<evidence type="ECO:0000313" key="4">
    <source>
        <dbReference type="Proteomes" id="UP000186394"/>
    </source>
</evidence>
<proteinExistence type="predicted"/>
<protein>
    <submittedName>
        <fullName evidence="3">DUF5129 domain-containing protein</fullName>
    </submittedName>
</protein>
<accession>A0A1Q8VQT7</accession>
<dbReference type="InterPro" id="IPR033435">
    <property type="entry name" value="DUF5129"/>
</dbReference>
<comment type="caution">
    <text evidence="3">The sequence shown here is derived from an EMBL/GenBank/DDBJ whole genome shotgun (WGS) entry which is preliminary data.</text>
</comment>
<evidence type="ECO:0000256" key="1">
    <source>
        <dbReference type="SAM" id="Phobius"/>
    </source>
</evidence>